<dbReference type="EMBL" id="OAOQ01000027">
    <property type="protein sequence ID" value="SNX74859.1"/>
    <property type="molecule type" value="Genomic_DNA"/>
</dbReference>
<protein>
    <recommendedName>
        <fullName evidence="3">Phage protein D</fullName>
    </recommendedName>
</protein>
<dbReference type="Proteomes" id="UP000219467">
    <property type="component" value="Unassembled WGS sequence"/>
</dbReference>
<proteinExistence type="predicted"/>
<dbReference type="AlphaFoldDB" id="A0A285D515"/>
<evidence type="ECO:0008006" key="3">
    <source>
        <dbReference type="Google" id="ProtNLM"/>
    </source>
</evidence>
<keyword evidence="2" id="KW-1185">Reference proteome</keyword>
<reference evidence="2" key="1">
    <citation type="submission" date="2017-08" db="EMBL/GenBank/DDBJ databases">
        <authorList>
            <person name="Varghese N."/>
            <person name="Submissions S."/>
        </authorList>
    </citation>
    <scope>NUCLEOTIDE SEQUENCE [LARGE SCALE GENOMIC DNA]</scope>
    <source>
        <strain evidence="2">JA234</strain>
    </source>
</reference>
<evidence type="ECO:0000313" key="2">
    <source>
        <dbReference type="Proteomes" id="UP000219467"/>
    </source>
</evidence>
<evidence type="ECO:0000313" key="1">
    <source>
        <dbReference type="EMBL" id="SNX74859.1"/>
    </source>
</evidence>
<dbReference type="Pfam" id="PF05954">
    <property type="entry name" value="Phage_GPD"/>
    <property type="match status" value="1"/>
</dbReference>
<dbReference type="OrthoDB" id="4070623at2"/>
<sequence length="355" mass="37565">MGLTETISDMANFRPMVSVVVNGQDMTGAFMPRLISISLTDTAGIQADKAEIVLADHIPMMPIALPKTGAEIEIALGYQFVSKVVGLYVVDEVEVSGPPGQVRITAFASGFGASDGGKTAINEPKTRSWPEGTSVSALVAKISKAAGYKAAVSAEASKVTLAHLDQIAESDMNLLSRVARENGLIFKPGGGALVVVTPGESTSVDGTPLPVVELTPAQVTRWRFAVNRREATDQVVTTYRDLNGAATVDVAVDAPAGAADQTLAGQPKTRRLKRTYASEAAARRAAKAEADRAYRQSRRLTLDLPGRPDLTAEARLQLIGWRPGVPTEWLITSVRHDVGAGGWRSSVEAELPPPT</sequence>
<dbReference type="SUPFAM" id="SSF69279">
    <property type="entry name" value="Phage tail proteins"/>
    <property type="match status" value="1"/>
</dbReference>
<organism evidence="1 2">
    <name type="scientific">Cereibacter ovatus</name>
    <dbReference type="NCBI Taxonomy" id="439529"/>
    <lineage>
        <taxon>Bacteria</taxon>
        <taxon>Pseudomonadati</taxon>
        <taxon>Pseudomonadota</taxon>
        <taxon>Alphaproteobacteria</taxon>
        <taxon>Rhodobacterales</taxon>
        <taxon>Paracoccaceae</taxon>
        <taxon>Cereibacter</taxon>
    </lineage>
</organism>
<name>A0A285D515_9RHOB</name>
<accession>A0A285D515</accession>
<gene>
    <name evidence="1" type="ORF">SAMN05878503_12714</name>
</gene>
<dbReference type="RefSeq" id="WP_097031851.1">
    <property type="nucleotide sequence ID" value="NZ_OAOQ01000027.1"/>
</dbReference>